<dbReference type="Proteomes" id="UP000254968">
    <property type="component" value="Unassembled WGS sequence"/>
</dbReference>
<reference evidence="9 10" key="1">
    <citation type="submission" date="2018-06" db="EMBL/GenBank/DDBJ databases">
        <authorList>
            <consortium name="Pathogen Informatics"/>
            <person name="Doyle S."/>
        </authorList>
    </citation>
    <scope>NUCLEOTIDE SEQUENCE [LARGE SCALE GENOMIC DNA]</scope>
    <source>
        <strain evidence="9 10">NCTC13315</strain>
    </source>
</reference>
<evidence type="ECO:0000256" key="4">
    <source>
        <dbReference type="ARBA" id="ARBA00022475"/>
    </source>
</evidence>
<evidence type="ECO:0000256" key="6">
    <source>
        <dbReference type="ARBA" id="ARBA00022989"/>
    </source>
</evidence>
<sequence>MVFLKKYFYFVASIVLTGYLLVVLATLFNPFLAAFILALALKPFASLLEKYKIPRLLSTIISVSLLIIILFALVLFFQAQVRSIDFELTNFSQNITGIPAKIQNWITTILGVNQEQQQSILMEAFTTAVKNSTVLINRTMSFTASVLTAFLIFTIVLFFLLYYRKNLVLFLFKVTDSKNHATLRRILKRVQSVVVNYIVGLFLVIVIVGVLNILGLWFLGIEHAVLFGVMAAVLTLIPYIGIFIGSLLPAIFALLSKGSIWYALGVILIFMFVQFLEGNFLTPNIVGNQVSVNPFAAVLGLTVGGLLLGITGIMLALPILAIIKVICDEIKTLKPIGYLIGNFN</sequence>
<evidence type="ECO:0000313" key="10">
    <source>
        <dbReference type="Proteomes" id="UP000254968"/>
    </source>
</evidence>
<dbReference type="PANTHER" id="PTHR21716">
    <property type="entry name" value="TRANSMEMBRANE PROTEIN"/>
    <property type="match status" value="1"/>
</dbReference>
<protein>
    <submittedName>
        <fullName evidence="9">Transporter, permease</fullName>
    </submittedName>
</protein>
<keyword evidence="10" id="KW-1185">Reference proteome</keyword>
<dbReference type="PANTHER" id="PTHR21716:SF53">
    <property type="entry name" value="PERMEASE PERM-RELATED"/>
    <property type="match status" value="1"/>
</dbReference>
<gene>
    <name evidence="9" type="primary">yhhT</name>
    <name evidence="9" type="ORF">NCTC13315_01066</name>
</gene>
<keyword evidence="3" id="KW-0813">Transport</keyword>
<name>A0A378I1N1_9GAMM</name>
<evidence type="ECO:0000256" key="7">
    <source>
        <dbReference type="ARBA" id="ARBA00023136"/>
    </source>
</evidence>
<evidence type="ECO:0000313" key="9">
    <source>
        <dbReference type="EMBL" id="STX28536.1"/>
    </source>
</evidence>
<dbReference type="GO" id="GO:0005886">
    <property type="term" value="C:plasma membrane"/>
    <property type="evidence" value="ECO:0007669"/>
    <property type="project" value="UniProtKB-SubCell"/>
</dbReference>
<dbReference type="EMBL" id="UGNV01000001">
    <property type="protein sequence ID" value="STX28536.1"/>
    <property type="molecule type" value="Genomic_DNA"/>
</dbReference>
<feature type="transmembrane region" description="Helical" evidence="8">
    <location>
        <begin position="260"/>
        <end position="276"/>
    </location>
</feature>
<feature type="transmembrane region" description="Helical" evidence="8">
    <location>
        <begin position="225"/>
        <end position="248"/>
    </location>
</feature>
<comment type="similarity">
    <text evidence="2">Belongs to the autoinducer-2 exporter (AI-2E) (TC 2.A.86) family.</text>
</comment>
<feature type="transmembrane region" description="Helical" evidence="8">
    <location>
        <begin position="7"/>
        <end position="25"/>
    </location>
</feature>
<feature type="transmembrane region" description="Helical" evidence="8">
    <location>
        <begin position="296"/>
        <end position="323"/>
    </location>
</feature>
<organism evidence="9 10">
    <name type="scientific">Legionella beliardensis</name>
    <dbReference type="NCBI Taxonomy" id="91822"/>
    <lineage>
        <taxon>Bacteria</taxon>
        <taxon>Pseudomonadati</taxon>
        <taxon>Pseudomonadota</taxon>
        <taxon>Gammaproteobacteria</taxon>
        <taxon>Legionellales</taxon>
        <taxon>Legionellaceae</taxon>
        <taxon>Legionella</taxon>
    </lineage>
</organism>
<keyword evidence="4" id="KW-1003">Cell membrane</keyword>
<evidence type="ECO:0000256" key="1">
    <source>
        <dbReference type="ARBA" id="ARBA00004651"/>
    </source>
</evidence>
<accession>A0A378I1N1</accession>
<dbReference type="OrthoDB" id="5792512at2"/>
<keyword evidence="5 8" id="KW-0812">Transmembrane</keyword>
<evidence type="ECO:0000256" key="3">
    <source>
        <dbReference type="ARBA" id="ARBA00022448"/>
    </source>
</evidence>
<dbReference type="GO" id="GO:0055085">
    <property type="term" value="P:transmembrane transport"/>
    <property type="evidence" value="ECO:0007669"/>
    <property type="project" value="TreeGrafter"/>
</dbReference>
<dbReference type="InterPro" id="IPR002549">
    <property type="entry name" value="AI-2E-like"/>
</dbReference>
<evidence type="ECO:0000256" key="5">
    <source>
        <dbReference type="ARBA" id="ARBA00022692"/>
    </source>
</evidence>
<feature type="transmembrane region" description="Helical" evidence="8">
    <location>
        <begin position="31"/>
        <end position="48"/>
    </location>
</feature>
<feature type="transmembrane region" description="Helical" evidence="8">
    <location>
        <begin position="60"/>
        <end position="79"/>
    </location>
</feature>
<evidence type="ECO:0000256" key="2">
    <source>
        <dbReference type="ARBA" id="ARBA00009773"/>
    </source>
</evidence>
<feature type="transmembrane region" description="Helical" evidence="8">
    <location>
        <begin position="194"/>
        <end position="219"/>
    </location>
</feature>
<comment type="subcellular location">
    <subcellularLocation>
        <location evidence="1">Cell membrane</location>
        <topology evidence="1">Multi-pass membrane protein</topology>
    </subcellularLocation>
</comment>
<proteinExistence type="inferred from homology"/>
<dbReference type="Pfam" id="PF01594">
    <property type="entry name" value="AI-2E_transport"/>
    <property type="match status" value="1"/>
</dbReference>
<dbReference type="AlphaFoldDB" id="A0A378I1N1"/>
<dbReference type="RefSeq" id="WP_115302276.1">
    <property type="nucleotide sequence ID" value="NZ_CAAAHO010000001.1"/>
</dbReference>
<evidence type="ECO:0000256" key="8">
    <source>
        <dbReference type="SAM" id="Phobius"/>
    </source>
</evidence>
<keyword evidence="6 8" id="KW-1133">Transmembrane helix</keyword>
<feature type="transmembrane region" description="Helical" evidence="8">
    <location>
        <begin position="142"/>
        <end position="163"/>
    </location>
</feature>
<keyword evidence="7 8" id="KW-0472">Membrane</keyword>